<sequence>MSSSVHTSMQHDSALKQACGTARYLDDIPEPKALLHLYIAMSSHAHAKITSLDIAPVRQADGVACVMTATDIPGHNNVSPFGGDDPLFAADVVEYAGQP</sequence>
<dbReference type="InterPro" id="IPR016208">
    <property type="entry name" value="Ald_Oxase/xanthine_DH-like"/>
</dbReference>
<dbReference type="SUPFAM" id="SSF54665">
    <property type="entry name" value="CO dehydrogenase molybdoprotein N-domain-like"/>
    <property type="match status" value="1"/>
</dbReference>
<reference evidence="2" key="1">
    <citation type="journal article" date="2020" name="mSystems">
        <title>Genome- and Community-Level Interaction Insights into Carbon Utilization and Element Cycling Functions of Hydrothermarchaeota in Hydrothermal Sediment.</title>
        <authorList>
            <person name="Zhou Z."/>
            <person name="Liu Y."/>
            <person name="Xu W."/>
            <person name="Pan J."/>
            <person name="Luo Z.H."/>
            <person name="Li M."/>
        </authorList>
    </citation>
    <scope>NUCLEOTIDE SEQUENCE [LARGE SCALE GENOMIC DNA]</scope>
    <source>
        <strain evidence="2">HyVt-489</strain>
    </source>
</reference>
<dbReference type="InterPro" id="IPR036856">
    <property type="entry name" value="Ald_Oxase/Xan_DH_a/b_sf"/>
</dbReference>
<feature type="domain" description="Aldehyde oxidase/xanthine dehydrogenase a/b hammerhead" evidence="1">
    <location>
        <begin position="19"/>
        <end position="99"/>
    </location>
</feature>
<evidence type="ECO:0000259" key="1">
    <source>
        <dbReference type="SMART" id="SM01008"/>
    </source>
</evidence>
<organism evidence="2">
    <name type="scientific">Hellea balneolensis</name>
    <dbReference type="NCBI Taxonomy" id="287478"/>
    <lineage>
        <taxon>Bacteria</taxon>
        <taxon>Pseudomonadati</taxon>
        <taxon>Pseudomonadota</taxon>
        <taxon>Alphaproteobacteria</taxon>
        <taxon>Maricaulales</taxon>
        <taxon>Robiginitomaculaceae</taxon>
        <taxon>Hellea</taxon>
    </lineage>
</organism>
<dbReference type="GO" id="GO:0005506">
    <property type="term" value="F:iron ion binding"/>
    <property type="evidence" value="ECO:0007669"/>
    <property type="project" value="InterPro"/>
</dbReference>
<dbReference type="Proteomes" id="UP000886042">
    <property type="component" value="Unassembled WGS sequence"/>
</dbReference>
<dbReference type="InterPro" id="IPR000674">
    <property type="entry name" value="Ald_Oxase/Xan_DH_a/b"/>
</dbReference>
<dbReference type="PANTHER" id="PTHR45444">
    <property type="entry name" value="XANTHINE DEHYDROGENASE"/>
    <property type="match status" value="1"/>
</dbReference>
<accession>A0A7C3C5D6</accession>
<dbReference type="Gene3D" id="3.90.1170.50">
    <property type="entry name" value="Aldehyde oxidase/xanthine dehydrogenase, a/b hammerhead"/>
    <property type="match status" value="1"/>
</dbReference>
<proteinExistence type="predicted"/>
<dbReference type="EMBL" id="DRMN01000283">
    <property type="protein sequence ID" value="HFB55123.1"/>
    <property type="molecule type" value="Genomic_DNA"/>
</dbReference>
<feature type="non-terminal residue" evidence="2">
    <location>
        <position position="99"/>
    </location>
</feature>
<dbReference type="PANTHER" id="PTHR45444:SF3">
    <property type="entry name" value="XANTHINE DEHYDROGENASE"/>
    <property type="match status" value="1"/>
</dbReference>
<comment type="caution">
    <text evidence="2">The sequence shown here is derived from an EMBL/GenBank/DDBJ whole genome shotgun (WGS) entry which is preliminary data.</text>
</comment>
<dbReference type="SMART" id="SM01008">
    <property type="entry name" value="Ald_Xan_dh_C"/>
    <property type="match status" value="1"/>
</dbReference>
<evidence type="ECO:0000313" key="2">
    <source>
        <dbReference type="EMBL" id="HFB55123.1"/>
    </source>
</evidence>
<protein>
    <submittedName>
        <fullName evidence="2">Xanthine dehydrogenase molybdopterin binding subunit</fullName>
    </submittedName>
</protein>
<gene>
    <name evidence="2" type="ORF">ENJ46_04290</name>
</gene>
<name>A0A7C3C5D6_9PROT</name>
<dbReference type="GO" id="GO:0016491">
    <property type="term" value="F:oxidoreductase activity"/>
    <property type="evidence" value="ECO:0007669"/>
    <property type="project" value="InterPro"/>
</dbReference>
<dbReference type="Pfam" id="PF01315">
    <property type="entry name" value="Ald_Xan_dh_C"/>
    <property type="match status" value="1"/>
</dbReference>
<dbReference type="AlphaFoldDB" id="A0A7C3C5D6"/>